<protein>
    <submittedName>
        <fullName evidence="3">Phytoene synthase</fullName>
    </submittedName>
</protein>
<dbReference type="InterPro" id="IPR008949">
    <property type="entry name" value="Isoprenoid_synthase_dom_sf"/>
</dbReference>
<evidence type="ECO:0000256" key="1">
    <source>
        <dbReference type="ARBA" id="ARBA00004684"/>
    </source>
</evidence>
<dbReference type="GO" id="GO:0016117">
    <property type="term" value="P:carotenoid biosynthetic process"/>
    <property type="evidence" value="ECO:0007669"/>
    <property type="project" value="UniProtKB-ARBA"/>
</dbReference>
<dbReference type="InterPro" id="IPR044843">
    <property type="entry name" value="Trans_IPPS_bact-type"/>
</dbReference>
<evidence type="ECO:0000256" key="2">
    <source>
        <dbReference type="ARBA" id="ARBA00022679"/>
    </source>
</evidence>
<accession>H0R2Q0</accession>
<dbReference type="RefSeq" id="WP_007318686.1">
    <property type="nucleotide sequence ID" value="NZ_BAEH01000081.1"/>
</dbReference>
<dbReference type="Gene3D" id="1.10.600.10">
    <property type="entry name" value="Farnesyl Diphosphate Synthase"/>
    <property type="match status" value="1"/>
</dbReference>
<dbReference type="GO" id="GO:0051996">
    <property type="term" value="F:squalene synthase [NAD(P)H] activity"/>
    <property type="evidence" value="ECO:0007669"/>
    <property type="project" value="InterPro"/>
</dbReference>
<dbReference type="OrthoDB" id="9807580at2"/>
<dbReference type="Pfam" id="PF00494">
    <property type="entry name" value="SQS_PSY"/>
    <property type="match status" value="1"/>
</dbReference>
<reference evidence="3 4" key="1">
    <citation type="submission" date="2011-12" db="EMBL/GenBank/DDBJ databases">
        <title>Whole genome shotgun sequence of Gordonia effusa NBRC 100432.</title>
        <authorList>
            <person name="Yoshida I."/>
            <person name="Takarada H."/>
            <person name="Hosoyama A."/>
            <person name="Tsuchikane K."/>
            <person name="Katsumata H."/>
            <person name="Yamazaki S."/>
            <person name="Fujita N."/>
        </authorList>
    </citation>
    <scope>NUCLEOTIDE SEQUENCE [LARGE SCALE GENOMIC DNA]</scope>
    <source>
        <strain evidence="3 4">NBRC 100432</strain>
    </source>
</reference>
<dbReference type="eggNOG" id="COG1562">
    <property type="taxonomic scope" value="Bacteria"/>
</dbReference>
<dbReference type="SFLD" id="SFLDG01018">
    <property type="entry name" value="Squalene/Phytoene_Synthase_Lik"/>
    <property type="match status" value="1"/>
</dbReference>
<dbReference type="InterPro" id="IPR019845">
    <property type="entry name" value="Squalene/phytoene_synthase_CS"/>
</dbReference>
<sequence length="311" mass="33624">MTPPATGSAERGYLHSARLIAAHGRTYHLATQLLPAANRRGVNALYGYARVVDDIVDHADDDAHATLAHLDAVLDALDSSLADVSFGQSVAAQRLSAVEADVVAATADTARRWVIPAEYFAAFGRSMRMDVPGADGFVNRYRTFAQLREYTYGSAAVIGLQLLPLLGVGDPDVSTSTAAALLGEAFQLTNFLRDVGEDLDRDRVYLPADELRAFGVDIDHLRTCRLERTSSPQLRRALAHLIAINRDLYRRAVPGISLLPKKIRPAITAAARSYADILGVIEAPGFDVMASRAVVPRRRRLGHAASAMVGR</sequence>
<dbReference type="PANTHER" id="PTHR31480">
    <property type="entry name" value="BIFUNCTIONAL LYCOPENE CYCLASE/PHYTOENE SYNTHASE"/>
    <property type="match status" value="1"/>
</dbReference>
<dbReference type="STRING" id="1077974.GOEFS_081_00410"/>
<evidence type="ECO:0000313" key="3">
    <source>
        <dbReference type="EMBL" id="GAB19351.1"/>
    </source>
</evidence>
<dbReference type="SUPFAM" id="SSF48576">
    <property type="entry name" value="Terpenoid synthases"/>
    <property type="match status" value="1"/>
</dbReference>
<comment type="caution">
    <text evidence="3">The sequence shown here is derived from an EMBL/GenBank/DDBJ whole genome shotgun (WGS) entry which is preliminary data.</text>
</comment>
<dbReference type="EMBL" id="BAEH01000081">
    <property type="protein sequence ID" value="GAB19351.1"/>
    <property type="molecule type" value="Genomic_DNA"/>
</dbReference>
<organism evidence="3 4">
    <name type="scientific">Gordonia effusa NBRC 100432</name>
    <dbReference type="NCBI Taxonomy" id="1077974"/>
    <lineage>
        <taxon>Bacteria</taxon>
        <taxon>Bacillati</taxon>
        <taxon>Actinomycetota</taxon>
        <taxon>Actinomycetes</taxon>
        <taxon>Mycobacteriales</taxon>
        <taxon>Gordoniaceae</taxon>
        <taxon>Gordonia</taxon>
    </lineage>
</organism>
<gene>
    <name evidence="3" type="primary">crtB</name>
    <name evidence="3" type="ORF">GOEFS_081_00410</name>
</gene>
<dbReference type="PROSITE" id="PS01045">
    <property type="entry name" value="SQUALEN_PHYTOEN_SYN_2"/>
    <property type="match status" value="1"/>
</dbReference>
<dbReference type="SFLD" id="SFLDG01212">
    <property type="entry name" value="Phytoene_synthase_like"/>
    <property type="match status" value="1"/>
</dbReference>
<dbReference type="UniPathway" id="UPA00799"/>
<keyword evidence="4" id="KW-1185">Reference proteome</keyword>
<keyword evidence="2" id="KW-0808">Transferase</keyword>
<proteinExistence type="predicted"/>
<dbReference type="GO" id="GO:0004311">
    <property type="term" value="F:geranylgeranyl diphosphate synthase activity"/>
    <property type="evidence" value="ECO:0007669"/>
    <property type="project" value="InterPro"/>
</dbReference>
<evidence type="ECO:0000313" key="4">
    <source>
        <dbReference type="Proteomes" id="UP000035034"/>
    </source>
</evidence>
<dbReference type="SFLD" id="SFLDS00005">
    <property type="entry name" value="Isoprenoid_Synthase_Type_I"/>
    <property type="match status" value="1"/>
</dbReference>
<dbReference type="CDD" id="cd00683">
    <property type="entry name" value="Trans_IPPS_HH"/>
    <property type="match status" value="1"/>
</dbReference>
<comment type="pathway">
    <text evidence="1">Carotenoid biosynthesis; phytoene biosynthesis.</text>
</comment>
<dbReference type="InterPro" id="IPR033904">
    <property type="entry name" value="Trans_IPPS_HH"/>
</dbReference>
<name>H0R2Q0_9ACTN</name>
<dbReference type="AlphaFoldDB" id="H0R2Q0"/>
<dbReference type="InterPro" id="IPR002060">
    <property type="entry name" value="Squ/phyt_synthse"/>
</dbReference>
<dbReference type="Proteomes" id="UP000035034">
    <property type="component" value="Unassembled WGS sequence"/>
</dbReference>